<dbReference type="PANTHER" id="PTHR46558:SF11">
    <property type="entry name" value="HTH-TYPE TRANSCRIPTIONAL REGULATOR XRE"/>
    <property type="match status" value="1"/>
</dbReference>
<organism evidence="5 6">
    <name type="scientific">Roseibaca calidilacus</name>
    <dbReference type="NCBI Taxonomy" id="1666912"/>
    <lineage>
        <taxon>Bacteria</taxon>
        <taxon>Pseudomonadati</taxon>
        <taxon>Pseudomonadota</taxon>
        <taxon>Alphaproteobacteria</taxon>
        <taxon>Rhodobacterales</taxon>
        <taxon>Paracoccaceae</taxon>
        <taxon>Roseinatronobacter</taxon>
    </lineage>
</organism>
<comment type="caution">
    <text evidence="5">The sequence shown here is derived from an EMBL/GenBank/DDBJ whole genome shotgun (WGS) entry which is preliminary data.</text>
</comment>
<evidence type="ECO:0000256" key="2">
    <source>
        <dbReference type="SAM" id="Coils"/>
    </source>
</evidence>
<reference evidence="5 6" key="1">
    <citation type="submission" date="2015-09" db="EMBL/GenBank/DDBJ databases">
        <title>Identification and resolution of microdiversity through metagenomic sequencing of parallel consortia.</title>
        <authorList>
            <person name="Nelson W.C."/>
            <person name="Romine M.F."/>
            <person name="Lindemann S.R."/>
        </authorList>
    </citation>
    <scope>NUCLEOTIDE SEQUENCE [LARGE SCALE GENOMIC DNA]</scope>
    <source>
        <strain evidence="5">HL-91</strain>
    </source>
</reference>
<dbReference type="RefSeq" id="WP_072244457.1">
    <property type="nucleotide sequence ID" value="NZ_FBYC01000001.1"/>
</dbReference>
<sequence length="133" mass="14900">MTENSELRDWYSGDHATFGDRLTAAREAQGLTQAQFAKRLGVKLRTVQGWENDTSEPRANKLQMTAGLLNVSLRWLLTGDGDGVAEPATQENLAEDAQTILNDMRGLRADLTRVSNELGRMEKRLRQIVKETI</sequence>
<dbReference type="InterPro" id="IPR001387">
    <property type="entry name" value="Cro/C1-type_HTH"/>
</dbReference>
<feature type="coiled-coil region" evidence="2">
    <location>
        <begin position="104"/>
        <end position="131"/>
    </location>
</feature>
<keyword evidence="1" id="KW-0238">DNA-binding</keyword>
<evidence type="ECO:0000313" key="7">
    <source>
        <dbReference type="Proteomes" id="UP000182045"/>
    </source>
</evidence>
<dbReference type="PANTHER" id="PTHR46558">
    <property type="entry name" value="TRACRIPTIONAL REGULATORY PROTEIN-RELATED-RELATED"/>
    <property type="match status" value="1"/>
</dbReference>
<dbReference type="CDD" id="cd00093">
    <property type="entry name" value="HTH_XRE"/>
    <property type="match status" value="1"/>
</dbReference>
<protein>
    <submittedName>
        <fullName evidence="5">Putative transcriptional regulator</fullName>
    </submittedName>
    <submittedName>
        <fullName evidence="4">Transcriptional regulator, contains XRE-family HTH domain</fullName>
    </submittedName>
</protein>
<evidence type="ECO:0000256" key="1">
    <source>
        <dbReference type="ARBA" id="ARBA00023125"/>
    </source>
</evidence>
<dbReference type="SUPFAM" id="SSF47413">
    <property type="entry name" value="lambda repressor-like DNA-binding domains"/>
    <property type="match status" value="1"/>
</dbReference>
<dbReference type="InterPro" id="IPR010982">
    <property type="entry name" value="Lambda_DNA-bd_dom_sf"/>
</dbReference>
<keyword evidence="2" id="KW-0175">Coiled coil</keyword>
<accession>A0A0P7YSV2</accession>
<feature type="domain" description="HTH cro/C1-type" evidence="3">
    <location>
        <begin position="22"/>
        <end position="76"/>
    </location>
</feature>
<keyword evidence="7" id="KW-1185">Reference proteome</keyword>
<dbReference type="Pfam" id="PF01381">
    <property type="entry name" value="HTH_3"/>
    <property type="match status" value="1"/>
</dbReference>
<reference evidence="4 7" key="2">
    <citation type="submission" date="2016-01" db="EMBL/GenBank/DDBJ databases">
        <authorList>
            <person name="Varghese N."/>
        </authorList>
    </citation>
    <scope>NUCLEOTIDE SEQUENCE [LARGE SCALE GENOMIC DNA]</scope>
    <source>
        <strain evidence="4 7">HL-91</strain>
    </source>
</reference>
<dbReference type="Proteomes" id="UP000050413">
    <property type="component" value="Unassembled WGS sequence"/>
</dbReference>
<proteinExistence type="predicted"/>
<evidence type="ECO:0000313" key="6">
    <source>
        <dbReference type="Proteomes" id="UP000050413"/>
    </source>
</evidence>
<dbReference type="OrthoDB" id="5659783at2"/>
<dbReference type="EMBL" id="LJSG01000012">
    <property type="protein sequence ID" value="KPP92392.1"/>
    <property type="molecule type" value="Genomic_DNA"/>
</dbReference>
<evidence type="ECO:0000313" key="5">
    <source>
        <dbReference type="EMBL" id="KPP92392.1"/>
    </source>
</evidence>
<evidence type="ECO:0000313" key="4">
    <source>
        <dbReference type="EMBL" id="CUX79687.1"/>
    </source>
</evidence>
<dbReference type="Gene3D" id="1.10.260.40">
    <property type="entry name" value="lambda repressor-like DNA-binding domains"/>
    <property type="match status" value="1"/>
</dbReference>
<dbReference type="AlphaFoldDB" id="A0A0P7YSV2"/>
<dbReference type="PROSITE" id="PS50943">
    <property type="entry name" value="HTH_CROC1"/>
    <property type="match status" value="1"/>
</dbReference>
<dbReference type="GO" id="GO:0003677">
    <property type="term" value="F:DNA binding"/>
    <property type="evidence" value="ECO:0007669"/>
    <property type="project" value="UniProtKB-KW"/>
</dbReference>
<name>A0A0P7YSV2_9RHOB</name>
<dbReference type="EMBL" id="FBYC01000001">
    <property type="protein sequence ID" value="CUX79687.1"/>
    <property type="molecule type" value="Genomic_DNA"/>
</dbReference>
<dbReference type="SMART" id="SM00530">
    <property type="entry name" value="HTH_XRE"/>
    <property type="match status" value="1"/>
</dbReference>
<gene>
    <name evidence="4" type="ORF">Ga0058931_0371</name>
    <name evidence="5" type="ORF">HLUCCA05_08910</name>
</gene>
<dbReference type="Proteomes" id="UP000182045">
    <property type="component" value="Unassembled WGS sequence"/>
</dbReference>
<dbReference type="STRING" id="1666912.Ga0058931_0371"/>
<evidence type="ECO:0000259" key="3">
    <source>
        <dbReference type="PROSITE" id="PS50943"/>
    </source>
</evidence>